<dbReference type="GO" id="GO:0005886">
    <property type="term" value="C:plasma membrane"/>
    <property type="evidence" value="ECO:0007669"/>
    <property type="project" value="UniProtKB-SubCell"/>
</dbReference>
<gene>
    <name evidence="15" type="ORF">SAHL_12960</name>
</gene>
<keyword evidence="8" id="KW-0826">Tungsten</keyword>
<dbReference type="InterPro" id="IPR005950">
    <property type="entry name" value="ModA"/>
</dbReference>
<dbReference type="OrthoDB" id="9785015at2"/>
<keyword evidence="3" id="KW-0813">Transport</keyword>
<feature type="chain" id="PRO_5019581175" description="Molybdate-binding protein ModA" evidence="14">
    <location>
        <begin position="27"/>
        <end position="264"/>
    </location>
</feature>
<organism evidence="15 16">
    <name type="scientific">Salinisphaera orenii YIM 95161</name>
    <dbReference type="NCBI Taxonomy" id="1051139"/>
    <lineage>
        <taxon>Bacteria</taxon>
        <taxon>Pseudomonadati</taxon>
        <taxon>Pseudomonadota</taxon>
        <taxon>Gammaproteobacteria</taxon>
        <taxon>Salinisphaerales</taxon>
        <taxon>Salinisphaeraceae</taxon>
        <taxon>Salinisphaera</taxon>
    </lineage>
</organism>
<evidence type="ECO:0000256" key="5">
    <source>
        <dbReference type="ARBA" id="ARBA00022723"/>
    </source>
</evidence>
<dbReference type="FunFam" id="3.40.190.10:FF:000030">
    <property type="entry name" value="Molybdate ABC transporter substrate-binding protein"/>
    <property type="match status" value="1"/>
</dbReference>
<dbReference type="PANTHER" id="PTHR30632:SF17">
    <property type="entry name" value="MOLYBDATE-BINDING PROTEIN MODA"/>
    <property type="match status" value="1"/>
</dbReference>
<dbReference type="Pfam" id="PF13531">
    <property type="entry name" value="SBP_bac_11"/>
    <property type="match status" value="1"/>
</dbReference>
<evidence type="ECO:0000256" key="6">
    <source>
        <dbReference type="ARBA" id="ARBA00022729"/>
    </source>
</evidence>
<comment type="function">
    <text evidence="9">Involved in the transport of molybdenum into the cell. Part of the binding-protein-dependent transport system ModABCD.</text>
</comment>
<evidence type="ECO:0000256" key="8">
    <source>
        <dbReference type="ARBA" id="ARBA00023245"/>
    </source>
</evidence>
<evidence type="ECO:0000256" key="11">
    <source>
        <dbReference type="ARBA" id="ARBA00073171"/>
    </source>
</evidence>
<feature type="signal peptide" evidence="14">
    <location>
        <begin position="1"/>
        <end position="26"/>
    </location>
</feature>
<dbReference type="NCBIfam" id="TIGR01256">
    <property type="entry name" value="modA"/>
    <property type="match status" value="1"/>
</dbReference>
<evidence type="ECO:0000256" key="7">
    <source>
        <dbReference type="ARBA" id="ARBA00023136"/>
    </source>
</evidence>
<dbReference type="InterPro" id="IPR050682">
    <property type="entry name" value="ModA/WtpA"/>
</dbReference>
<feature type="binding site" evidence="13">
    <location>
        <position position="67"/>
    </location>
    <ligand>
        <name>molybdate</name>
        <dbReference type="ChEBI" id="CHEBI:36264"/>
    </ligand>
</feature>
<dbReference type="AlphaFoldDB" id="A0A423PLD2"/>
<evidence type="ECO:0000256" key="14">
    <source>
        <dbReference type="SAM" id="SignalP"/>
    </source>
</evidence>
<feature type="binding site" evidence="13">
    <location>
        <position position="179"/>
    </location>
    <ligand>
        <name>molybdate</name>
        <dbReference type="ChEBI" id="CHEBI:36264"/>
    </ligand>
</feature>
<evidence type="ECO:0000256" key="2">
    <source>
        <dbReference type="ARBA" id="ARBA00009175"/>
    </source>
</evidence>
<dbReference type="PIRSF" id="PIRSF004846">
    <property type="entry name" value="ModA"/>
    <property type="match status" value="1"/>
</dbReference>
<comment type="subunit">
    <text evidence="10">The complex is composed of two ATP-binding proteins (ModC), two transmembrane proteins (ModB) and a solute-binding protein (ModA).</text>
</comment>
<evidence type="ECO:0000256" key="3">
    <source>
        <dbReference type="ARBA" id="ARBA00022448"/>
    </source>
</evidence>
<accession>A0A423PLD2</accession>
<evidence type="ECO:0000256" key="12">
    <source>
        <dbReference type="ARBA" id="ARBA00078141"/>
    </source>
</evidence>
<protein>
    <recommendedName>
        <fullName evidence="11">Molybdate-binding protein ModA</fullName>
    </recommendedName>
    <alternativeName>
        <fullName evidence="12">Molybdate/tungstate-binding protein ModA</fullName>
    </alternativeName>
</protein>
<comment type="subcellular location">
    <subcellularLocation>
        <location evidence="1">Cell membrane</location>
    </subcellularLocation>
</comment>
<dbReference type="GO" id="GO:0030973">
    <property type="term" value="F:molybdate ion binding"/>
    <property type="evidence" value="ECO:0007669"/>
    <property type="project" value="TreeGrafter"/>
</dbReference>
<evidence type="ECO:0000256" key="13">
    <source>
        <dbReference type="PIRSR" id="PIRSR004846-1"/>
    </source>
</evidence>
<feature type="binding site" evidence="13">
    <location>
        <position position="197"/>
    </location>
    <ligand>
        <name>molybdate</name>
        <dbReference type="ChEBI" id="CHEBI:36264"/>
    </ligand>
</feature>
<evidence type="ECO:0000256" key="1">
    <source>
        <dbReference type="ARBA" id="ARBA00004236"/>
    </source>
</evidence>
<feature type="binding site" evidence="13">
    <location>
        <position position="40"/>
    </location>
    <ligand>
        <name>molybdate</name>
        <dbReference type="ChEBI" id="CHEBI:36264"/>
    </ligand>
</feature>
<proteinExistence type="inferred from homology"/>
<dbReference type="RefSeq" id="WP_123591832.1">
    <property type="nucleotide sequence ID" value="NZ_AYKF01000101.1"/>
</dbReference>
<keyword evidence="4" id="KW-1003">Cell membrane</keyword>
<comment type="similarity">
    <text evidence="2">Belongs to the bacterial solute-binding protein ModA family.</text>
</comment>
<evidence type="ECO:0000313" key="15">
    <source>
        <dbReference type="EMBL" id="ROO26393.1"/>
    </source>
</evidence>
<dbReference type="GO" id="GO:0030288">
    <property type="term" value="C:outer membrane-bounded periplasmic space"/>
    <property type="evidence" value="ECO:0007669"/>
    <property type="project" value="TreeGrafter"/>
</dbReference>
<evidence type="ECO:0000256" key="10">
    <source>
        <dbReference type="ARBA" id="ARBA00062515"/>
    </source>
</evidence>
<keyword evidence="7" id="KW-0472">Membrane</keyword>
<dbReference type="GO" id="GO:0046872">
    <property type="term" value="F:metal ion binding"/>
    <property type="evidence" value="ECO:0007669"/>
    <property type="project" value="UniProtKB-KW"/>
</dbReference>
<evidence type="ECO:0000313" key="16">
    <source>
        <dbReference type="Proteomes" id="UP000285123"/>
    </source>
</evidence>
<evidence type="ECO:0000256" key="9">
    <source>
        <dbReference type="ARBA" id="ARBA00056002"/>
    </source>
</evidence>
<dbReference type="EMBL" id="AYKF01000101">
    <property type="protein sequence ID" value="ROO26393.1"/>
    <property type="molecule type" value="Genomic_DNA"/>
</dbReference>
<reference evidence="15 16" key="1">
    <citation type="submission" date="2013-10" db="EMBL/GenBank/DDBJ databases">
        <title>Salinisphaera halophila YIM 95161 Genome Sequencing.</title>
        <authorList>
            <person name="Lai Q."/>
            <person name="Li C."/>
            <person name="Shao Z."/>
        </authorList>
    </citation>
    <scope>NUCLEOTIDE SEQUENCE [LARGE SCALE GENOMIC DNA]</scope>
    <source>
        <strain evidence="15 16">YIM 95161</strain>
    </source>
</reference>
<name>A0A423PLD2_9GAMM</name>
<dbReference type="Proteomes" id="UP000285123">
    <property type="component" value="Unassembled WGS sequence"/>
</dbReference>
<keyword evidence="13" id="KW-0500">Molybdenum</keyword>
<dbReference type="PANTHER" id="PTHR30632">
    <property type="entry name" value="MOLYBDATE-BINDING PERIPLASMIC PROTEIN"/>
    <property type="match status" value="1"/>
</dbReference>
<feature type="binding site" evidence="13">
    <location>
        <position position="152"/>
    </location>
    <ligand>
        <name>molybdate</name>
        <dbReference type="ChEBI" id="CHEBI:36264"/>
    </ligand>
</feature>
<sequence length="264" mass="27842">MRLISGRFLRHAVAVFLCAAVVPAGAAAHERSLLVFAAASLKNAMDEVVAAYEADHDVDIDVSYAGSSTLARQIERGAPADVFVSANRDWMDRLQADGRLKNASRVDVLANALVLVAPRDSDIDLRVAPDFPIAERLADDYLAMAHTEAVPAGIYGRQALQSLGVWSALAGRIAQTDDVRGALALVARGEAPLGVVYASDAVAEDDVRVVDVFPDDSHDSIVYPAAVVAASAAESAPAFVEFLNGETAGRVFRDWGFKRPGGGG</sequence>
<keyword evidence="6 14" id="KW-0732">Signal</keyword>
<dbReference type="SUPFAM" id="SSF53850">
    <property type="entry name" value="Periplasmic binding protein-like II"/>
    <property type="match status" value="1"/>
</dbReference>
<dbReference type="NCBIfam" id="NF007958">
    <property type="entry name" value="PRK10677.1"/>
    <property type="match status" value="1"/>
</dbReference>
<evidence type="ECO:0000256" key="4">
    <source>
        <dbReference type="ARBA" id="ARBA00022475"/>
    </source>
</evidence>
<dbReference type="GO" id="GO:0015689">
    <property type="term" value="P:molybdate ion transport"/>
    <property type="evidence" value="ECO:0007669"/>
    <property type="project" value="InterPro"/>
</dbReference>
<keyword evidence="5 13" id="KW-0479">Metal-binding</keyword>
<comment type="caution">
    <text evidence="15">The sequence shown here is derived from an EMBL/GenBank/DDBJ whole genome shotgun (WGS) entry which is preliminary data.</text>
</comment>
<dbReference type="Gene3D" id="3.40.190.10">
    <property type="entry name" value="Periplasmic binding protein-like II"/>
    <property type="match status" value="2"/>
</dbReference>